<reference evidence="4 5" key="1">
    <citation type="submission" date="2019-03" db="EMBL/GenBank/DDBJ databases">
        <title>Genomic Encyclopedia of Type Strains, Phase IV (KMG-IV): sequencing the most valuable type-strain genomes for metagenomic binning, comparative biology and taxonomic classification.</title>
        <authorList>
            <person name="Goeker M."/>
        </authorList>
    </citation>
    <scope>NUCLEOTIDE SEQUENCE [LARGE SCALE GENOMIC DNA]</scope>
    <source>
        <strain evidence="4 5">DSM 11170</strain>
    </source>
</reference>
<dbReference type="Proteomes" id="UP000294813">
    <property type="component" value="Unassembled WGS sequence"/>
</dbReference>
<dbReference type="Pfam" id="PF13458">
    <property type="entry name" value="Peripla_BP_6"/>
    <property type="match status" value="1"/>
</dbReference>
<dbReference type="InterPro" id="IPR028081">
    <property type="entry name" value="Leu-bd"/>
</dbReference>
<evidence type="ECO:0000259" key="3">
    <source>
        <dbReference type="Pfam" id="PF13458"/>
    </source>
</evidence>
<name>A0A4V2SWV9_9FIRM</name>
<evidence type="ECO:0000256" key="2">
    <source>
        <dbReference type="ARBA" id="ARBA00022729"/>
    </source>
</evidence>
<gene>
    <name evidence="4" type="ORF">EDD73_11434</name>
</gene>
<comment type="caution">
    <text evidence="4">The sequence shown here is derived from an EMBL/GenBank/DDBJ whole genome shotgun (WGS) entry which is preliminary data.</text>
</comment>
<keyword evidence="5" id="KW-1185">Reference proteome</keyword>
<keyword evidence="2" id="KW-0732">Signal</keyword>
<evidence type="ECO:0000313" key="5">
    <source>
        <dbReference type="Proteomes" id="UP000294813"/>
    </source>
</evidence>
<dbReference type="AlphaFoldDB" id="A0A4V2SWV9"/>
<dbReference type="PANTHER" id="PTHR47151">
    <property type="entry name" value="LEU/ILE/VAL-BINDING ABC TRANSPORTER SUBUNIT"/>
    <property type="match status" value="1"/>
</dbReference>
<feature type="domain" description="Leucine-binding protein" evidence="3">
    <location>
        <begin position="44"/>
        <end position="378"/>
    </location>
</feature>
<sequence length="387" mass="41352">MLYVSRRTIVGIIVILILMIALAVRSSQLLVGFMEQQPSGPPYYLGIAMELSGAVGTWGQAASKGVQLAVDECNDRGGIGGRPVQTFTGDASDVTALQGLVTEVQKKAAVAVIGPVTPSKAEVLAKAALPLPVVSLATHPSIPSLGSNIFQGSYDDRQLGAGAAAFALKKLGTKAVIVIEDKSAYAQSLAQAFRAAYESSGGKVIRLLPYKRGQQDFSWAIGQAMTTDPDVIYLPGYAKEARAFLREARQKGCTIPVIGGDSMEMVGKELLAGDGGQTDWRLFYTTPNVLLAAIPESERFARDYQQRYGEEAQPMALWAYDATCTVLEALRVAVQAGDATQIDRYLAGGQGMQVAGGQLIIDNGHWARRPLVVMQVDRTAKMIEIMP</sequence>
<accession>A0A4V2SWV9</accession>
<dbReference type="EMBL" id="SLXT01000014">
    <property type="protein sequence ID" value="TCP63886.1"/>
    <property type="molecule type" value="Genomic_DNA"/>
</dbReference>
<dbReference type="InterPro" id="IPR028082">
    <property type="entry name" value="Peripla_BP_I"/>
</dbReference>
<dbReference type="RefSeq" id="WP_165876418.1">
    <property type="nucleotide sequence ID" value="NZ_JAOQNU010000013.1"/>
</dbReference>
<dbReference type="SUPFAM" id="SSF53822">
    <property type="entry name" value="Periplasmic binding protein-like I"/>
    <property type="match status" value="1"/>
</dbReference>
<organism evidence="4 5">
    <name type="scientific">Heliophilum fasciatum</name>
    <dbReference type="NCBI Taxonomy" id="35700"/>
    <lineage>
        <taxon>Bacteria</taxon>
        <taxon>Bacillati</taxon>
        <taxon>Bacillota</taxon>
        <taxon>Clostridia</taxon>
        <taxon>Eubacteriales</taxon>
        <taxon>Heliobacteriaceae</taxon>
        <taxon>Heliophilum</taxon>
    </lineage>
</organism>
<dbReference type="Gene3D" id="3.40.50.2300">
    <property type="match status" value="2"/>
</dbReference>
<dbReference type="PANTHER" id="PTHR47151:SF2">
    <property type="entry name" value="AMINO ACID BINDING PROTEIN"/>
    <property type="match status" value="1"/>
</dbReference>
<evidence type="ECO:0000256" key="1">
    <source>
        <dbReference type="ARBA" id="ARBA00010062"/>
    </source>
</evidence>
<comment type="similarity">
    <text evidence="1">Belongs to the leucine-binding protein family.</text>
</comment>
<protein>
    <submittedName>
        <fullName evidence="4">Amino acid/amide ABC transporter substrate-binding protein (HAAT family)</fullName>
    </submittedName>
</protein>
<evidence type="ECO:0000313" key="4">
    <source>
        <dbReference type="EMBL" id="TCP63886.1"/>
    </source>
</evidence>
<proteinExistence type="inferred from homology"/>